<dbReference type="PANTHER" id="PTHR30153:SF2">
    <property type="entry name" value="REPLICATIVE DNA HELICASE"/>
    <property type="match status" value="1"/>
</dbReference>
<protein>
    <recommendedName>
        <fullName evidence="4">DNA helicase DnaB-like N-terminal domain-containing protein</fullName>
    </recommendedName>
</protein>
<organism evidence="5 6">
    <name type="scientific">Stackebrandtia nassauensis (strain DSM 44728 / CIP 108903 / NRRL B-16338 / NBRC 102104 / LLR-40K-21)</name>
    <dbReference type="NCBI Taxonomy" id="446470"/>
    <lineage>
        <taxon>Bacteria</taxon>
        <taxon>Bacillati</taxon>
        <taxon>Actinomycetota</taxon>
        <taxon>Actinomycetes</taxon>
        <taxon>Glycomycetales</taxon>
        <taxon>Glycomycetaceae</taxon>
        <taxon>Stackebrandtia</taxon>
    </lineage>
</organism>
<gene>
    <name evidence="5" type="ordered locus">Snas_5438</name>
</gene>
<feature type="region of interest" description="Disordered" evidence="3">
    <location>
        <begin position="142"/>
        <end position="163"/>
    </location>
</feature>
<dbReference type="OrthoDB" id="2970604at2"/>
<dbReference type="Gene3D" id="1.10.860.10">
    <property type="entry name" value="DNAb Helicase, Chain A"/>
    <property type="match status" value="2"/>
</dbReference>
<dbReference type="PANTHER" id="PTHR30153">
    <property type="entry name" value="REPLICATIVE DNA HELICASE DNAB"/>
    <property type="match status" value="1"/>
</dbReference>
<evidence type="ECO:0000313" key="5">
    <source>
        <dbReference type="EMBL" id="ADD45070.1"/>
    </source>
</evidence>
<dbReference type="GO" id="GO:0005524">
    <property type="term" value="F:ATP binding"/>
    <property type="evidence" value="ECO:0007669"/>
    <property type="project" value="InterPro"/>
</dbReference>
<evidence type="ECO:0000256" key="2">
    <source>
        <dbReference type="ARBA" id="ARBA00023125"/>
    </source>
</evidence>
<dbReference type="SUPFAM" id="SSF48024">
    <property type="entry name" value="N-terminal domain of DnaB helicase"/>
    <property type="match status" value="2"/>
</dbReference>
<feature type="domain" description="DNA helicase DnaB-like N-terminal" evidence="4">
    <location>
        <begin position="7"/>
        <end position="99"/>
    </location>
</feature>
<dbReference type="Proteomes" id="UP000000844">
    <property type="component" value="Chromosome"/>
</dbReference>
<dbReference type="KEGG" id="sna:Snas_5438"/>
<feature type="compositionally biased region" description="Pro residues" evidence="3">
    <location>
        <begin position="306"/>
        <end position="317"/>
    </location>
</feature>
<evidence type="ECO:0000259" key="4">
    <source>
        <dbReference type="Pfam" id="PF00772"/>
    </source>
</evidence>
<dbReference type="GO" id="GO:0005829">
    <property type="term" value="C:cytosol"/>
    <property type="evidence" value="ECO:0007669"/>
    <property type="project" value="TreeGrafter"/>
</dbReference>
<dbReference type="GO" id="GO:0006260">
    <property type="term" value="P:DNA replication"/>
    <property type="evidence" value="ECO:0007669"/>
    <property type="project" value="UniProtKB-KW"/>
</dbReference>
<dbReference type="InterPro" id="IPR007693">
    <property type="entry name" value="DNA_helicase_DnaB-like_N"/>
</dbReference>
<proteinExistence type="predicted"/>
<dbReference type="RefSeq" id="WP_013020641.1">
    <property type="nucleotide sequence ID" value="NC_013947.1"/>
</dbReference>
<accession>D3PVU9</accession>
<dbReference type="GO" id="GO:0003677">
    <property type="term" value="F:DNA binding"/>
    <property type="evidence" value="ECO:0007669"/>
    <property type="project" value="UniProtKB-KW"/>
</dbReference>
<dbReference type="GO" id="GO:0003678">
    <property type="term" value="F:DNA helicase activity"/>
    <property type="evidence" value="ECO:0007669"/>
    <property type="project" value="InterPro"/>
</dbReference>
<dbReference type="InterPro" id="IPR036185">
    <property type="entry name" value="DNA_heli_DnaB-like_N_sf"/>
</dbReference>
<name>D3PVU9_STANL</name>
<dbReference type="AlphaFoldDB" id="D3PVU9"/>
<dbReference type="eggNOG" id="COG0305">
    <property type="taxonomic scope" value="Bacteria"/>
</dbReference>
<dbReference type="EMBL" id="CP001778">
    <property type="protein sequence ID" value="ADD45070.1"/>
    <property type="molecule type" value="Genomic_DNA"/>
</dbReference>
<feature type="region of interest" description="Disordered" evidence="3">
    <location>
        <begin position="282"/>
        <end position="329"/>
    </location>
</feature>
<evidence type="ECO:0000256" key="3">
    <source>
        <dbReference type="SAM" id="MobiDB-lite"/>
    </source>
</evidence>
<sequence length="329" mass="36229">MSTLTNRAEAALVGALLNDTTTENLPSLDWHDFSHPGLAEVYRALTYLRSEHPTLHGEDLVRATADRANTPGLDAARLGELREDCPRPEHVTAYARIVATNSFHRQLTHHADNLTHSVTQGDSDAHLKRIAEVITRQAQAYTTMDKPGTLTHRQPQDDPASEAQQLEEQVLAGLIQYPEQGNTLAAMLPSEAITDPHRREIFETAISLASCGDHIDEAILDWELARNRVIQHLATGVQPEPSPHREPDTVLLHRLAHTPVQANTAITAARTLLSNQVHNQLKQHTNTTTPNPSRRPEPLATFNPSVKPPPIQEPPDPALRINGSQGGPR</sequence>
<keyword evidence="1" id="KW-0235">DNA replication</keyword>
<dbReference type="Pfam" id="PF00772">
    <property type="entry name" value="DnaB"/>
    <property type="match status" value="2"/>
</dbReference>
<feature type="domain" description="DNA helicase DnaB-like N-terminal" evidence="4">
    <location>
        <begin position="163"/>
        <end position="232"/>
    </location>
</feature>
<evidence type="ECO:0000256" key="1">
    <source>
        <dbReference type="ARBA" id="ARBA00022705"/>
    </source>
</evidence>
<keyword evidence="2" id="KW-0238">DNA-binding</keyword>
<dbReference type="InterPro" id="IPR016136">
    <property type="entry name" value="DNA_helicase_N/primase_C"/>
</dbReference>
<keyword evidence="6" id="KW-1185">Reference proteome</keyword>
<dbReference type="HOGENOM" id="CLU_844430_0_0_11"/>
<evidence type="ECO:0000313" key="6">
    <source>
        <dbReference type="Proteomes" id="UP000000844"/>
    </source>
</evidence>
<dbReference type="STRING" id="446470.Snas_5438"/>
<reference evidence="5 6" key="1">
    <citation type="journal article" date="2009" name="Stand. Genomic Sci.">
        <title>Complete genome sequence of Stackebrandtia nassauensis type strain (LLR-40K-21).</title>
        <authorList>
            <person name="Munk C."/>
            <person name="Lapidus A."/>
            <person name="Copeland A."/>
            <person name="Jando M."/>
            <person name="Mayilraj S."/>
            <person name="Glavina Del Rio T."/>
            <person name="Nolan M."/>
            <person name="Chen F."/>
            <person name="Lucas S."/>
            <person name="Tice H."/>
            <person name="Cheng J.F."/>
            <person name="Han C."/>
            <person name="Detter J.C."/>
            <person name="Bruce D."/>
            <person name="Goodwin L."/>
            <person name="Chain P."/>
            <person name="Pitluck S."/>
            <person name="Goker M."/>
            <person name="Ovchinikova G."/>
            <person name="Pati A."/>
            <person name="Ivanova N."/>
            <person name="Mavromatis K."/>
            <person name="Chen A."/>
            <person name="Palaniappan K."/>
            <person name="Land M."/>
            <person name="Hauser L."/>
            <person name="Chang Y.J."/>
            <person name="Jeffries C.D."/>
            <person name="Bristow J."/>
            <person name="Eisen J.A."/>
            <person name="Markowitz V."/>
            <person name="Hugenholtz P."/>
            <person name="Kyrpides N.C."/>
            <person name="Klenk H.P."/>
        </authorList>
    </citation>
    <scope>NUCLEOTIDE SEQUENCE [LARGE SCALE GENOMIC DNA]</scope>
    <source>
        <strain evidence="6">DSM 44728 / CIP 108903 / NRRL B-16338 / NBRC 102104 / LLR-40K-21</strain>
    </source>
</reference>